<feature type="domain" description="Condensation" evidence="1">
    <location>
        <begin position="3"/>
        <end position="88"/>
    </location>
</feature>
<dbReference type="InterPro" id="IPR001242">
    <property type="entry name" value="Condensation_dom"/>
</dbReference>
<proteinExistence type="predicted"/>
<dbReference type="GO" id="GO:0008610">
    <property type="term" value="P:lipid biosynthetic process"/>
    <property type="evidence" value="ECO:0007669"/>
    <property type="project" value="UniProtKB-ARBA"/>
</dbReference>
<reference evidence="2 3" key="1">
    <citation type="submission" date="2020-01" db="EMBL/GenBank/DDBJ databases">
        <title>Genetics and antimicrobial susceptibilities of Nocardia species isolated from the soil; a comparison with species isolated from humans.</title>
        <authorList>
            <person name="Carrasco G."/>
            <person name="Monzon S."/>
            <person name="Sansegundo M."/>
            <person name="Garcia E."/>
            <person name="Garrido N."/>
            <person name="Medina M.J."/>
            <person name="Villalon P."/>
            <person name="Ramirez-Arocha A.C."/>
            <person name="Jimenez P."/>
            <person name="Cuesta I."/>
            <person name="Valdezate S."/>
        </authorList>
    </citation>
    <scope>NUCLEOTIDE SEQUENCE [LARGE SCALE GENOMIC DNA]</scope>
    <source>
        <strain evidence="2 3">CNM20110626</strain>
    </source>
</reference>
<dbReference type="Proteomes" id="UP000471166">
    <property type="component" value="Unassembled WGS sequence"/>
</dbReference>
<dbReference type="AlphaFoldDB" id="A0A6P1D0J1"/>
<dbReference type="RefSeq" id="WP_163848870.1">
    <property type="nucleotide sequence ID" value="NZ_JAAGVB010000595.1"/>
</dbReference>
<organism evidence="2 3">
    <name type="scientific">Nocardia cyriacigeorgica</name>
    <dbReference type="NCBI Taxonomy" id="135487"/>
    <lineage>
        <taxon>Bacteria</taxon>
        <taxon>Bacillati</taxon>
        <taxon>Actinomycetota</taxon>
        <taxon>Actinomycetes</taxon>
        <taxon>Mycobacteriales</taxon>
        <taxon>Nocardiaceae</taxon>
        <taxon>Nocardia</taxon>
    </lineage>
</organism>
<comment type="caution">
    <text evidence="2">The sequence shown here is derived from an EMBL/GenBank/DDBJ whole genome shotgun (WGS) entry which is preliminary data.</text>
</comment>
<feature type="non-terminal residue" evidence="2">
    <location>
        <position position="92"/>
    </location>
</feature>
<dbReference type="SUPFAM" id="SSF52777">
    <property type="entry name" value="CoA-dependent acyltransferases"/>
    <property type="match status" value="1"/>
</dbReference>
<dbReference type="Gene3D" id="3.30.559.10">
    <property type="entry name" value="Chloramphenicol acetyltransferase-like domain"/>
    <property type="match status" value="1"/>
</dbReference>
<protein>
    <recommendedName>
        <fullName evidence="1">Condensation domain-containing protein</fullName>
    </recommendedName>
</protein>
<sequence>PDRIPLSPAQRRMWLLNRFSIESGGATAGVDNIPVALRLRGELDIAALSAAVTDLLGRHEVLRTVYPRHEDGPVQVVCPAAAFELAAEPVAD</sequence>
<evidence type="ECO:0000313" key="2">
    <source>
        <dbReference type="EMBL" id="NEW37273.1"/>
    </source>
</evidence>
<dbReference type="EMBL" id="JAAGVB010000595">
    <property type="protein sequence ID" value="NEW37273.1"/>
    <property type="molecule type" value="Genomic_DNA"/>
</dbReference>
<feature type="non-terminal residue" evidence="2">
    <location>
        <position position="1"/>
    </location>
</feature>
<dbReference type="Pfam" id="PF00668">
    <property type="entry name" value="Condensation"/>
    <property type="match status" value="1"/>
</dbReference>
<accession>A0A6P1D0J1</accession>
<gene>
    <name evidence="2" type="ORF">GV791_32675</name>
</gene>
<evidence type="ECO:0000313" key="3">
    <source>
        <dbReference type="Proteomes" id="UP000471166"/>
    </source>
</evidence>
<dbReference type="InterPro" id="IPR023213">
    <property type="entry name" value="CAT-like_dom_sf"/>
</dbReference>
<evidence type="ECO:0000259" key="1">
    <source>
        <dbReference type="Pfam" id="PF00668"/>
    </source>
</evidence>
<name>A0A6P1D0J1_9NOCA</name>
<dbReference type="GO" id="GO:0003824">
    <property type="term" value="F:catalytic activity"/>
    <property type="evidence" value="ECO:0007669"/>
    <property type="project" value="InterPro"/>
</dbReference>